<gene>
    <name evidence="1" type="ORF">J5227_08280</name>
</gene>
<accession>A0A8I1WFQ0</accession>
<protein>
    <submittedName>
        <fullName evidence="1">Uncharacterized protein</fullName>
    </submittedName>
</protein>
<name>A0A8I1WFQ0_BACIU</name>
<organism evidence="1 2">
    <name type="scientific">Bacillus subtilis</name>
    <dbReference type="NCBI Taxonomy" id="1423"/>
    <lineage>
        <taxon>Bacteria</taxon>
        <taxon>Bacillati</taxon>
        <taxon>Bacillota</taxon>
        <taxon>Bacilli</taxon>
        <taxon>Bacillales</taxon>
        <taxon>Bacillaceae</taxon>
        <taxon>Bacillus</taxon>
    </lineage>
</organism>
<dbReference type="Proteomes" id="UP000665181">
    <property type="component" value="Unassembled WGS sequence"/>
</dbReference>
<evidence type="ECO:0000313" key="1">
    <source>
        <dbReference type="EMBL" id="MBO3794305.1"/>
    </source>
</evidence>
<evidence type="ECO:0000313" key="2">
    <source>
        <dbReference type="Proteomes" id="UP000665181"/>
    </source>
</evidence>
<dbReference type="RefSeq" id="WP_163190227.1">
    <property type="nucleotide sequence ID" value="NZ_JAGFPW010000005.1"/>
</dbReference>
<comment type="caution">
    <text evidence="1">The sequence shown here is derived from an EMBL/GenBank/DDBJ whole genome shotgun (WGS) entry which is preliminary data.</text>
</comment>
<proteinExistence type="predicted"/>
<reference evidence="1" key="1">
    <citation type="submission" date="2021-03" db="EMBL/GenBank/DDBJ databases">
        <title>Isolation of Bacillus subtilis from fermented food sample.</title>
        <authorList>
            <person name="Lakshmanan V."/>
            <person name="Athira K."/>
            <person name="Rajagopal K."/>
        </authorList>
    </citation>
    <scope>NUCLEOTIDE SEQUENCE</scope>
    <source>
        <strain evidence="1">S1</strain>
    </source>
</reference>
<dbReference type="AlphaFoldDB" id="A0A8I1WFQ0"/>
<sequence length="171" mass="19412">MASSGEQTHLRKYIEDGIQQKIRLNYLLESYKKQEEKTRERIIDQSNLISKITFENAPDKKINLFKERLNKDQALILKIVQSTIYELLDEINELTLIMAAHLEELTEIEVDIGGFVTHAIGIDTNASLNSDNMIVTFKKGGHIEIPIGTKMSKWKDSSQMTINTTTTKAGS</sequence>
<dbReference type="EMBL" id="JAGFPW010000005">
    <property type="protein sequence ID" value="MBO3794305.1"/>
    <property type="molecule type" value="Genomic_DNA"/>
</dbReference>